<dbReference type="InterPro" id="IPR045851">
    <property type="entry name" value="AMP-bd_C_sf"/>
</dbReference>
<proteinExistence type="inferred from homology"/>
<evidence type="ECO:0000313" key="8">
    <source>
        <dbReference type="EMBL" id="MBC2960044.1"/>
    </source>
</evidence>
<gene>
    <name evidence="8" type="ORF">H7344_07020</name>
</gene>
<feature type="compositionally biased region" description="Basic and acidic residues" evidence="5">
    <location>
        <begin position="533"/>
        <end position="551"/>
    </location>
</feature>
<feature type="domain" description="AMP-dependent synthetase/ligase" evidence="6">
    <location>
        <begin position="26"/>
        <end position="393"/>
    </location>
</feature>
<dbReference type="PROSITE" id="PS00455">
    <property type="entry name" value="AMP_BINDING"/>
    <property type="match status" value="1"/>
</dbReference>
<keyword evidence="4" id="KW-0067">ATP-binding</keyword>
<dbReference type="Proteomes" id="UP000604001">
    <property type="component" value="Unassembled WGS sequence"/>
</dbReference>
<reference evidence="8 9" key="1">
    <citation type="submission" date="2020-08" db="EMBL/GenBank/DDBJ databases">
        <title>novel species in genus Nocardioides.</title>
        <authorList>
            <person name="Zhang G."/>
        </authorList>
    </citation>
    <scope>NUCLEOTIDE SEQUENCE [LARGE SCALE GENOMIC DNA]</scope>
    <source>
        <strain evidence="8 9">SC8A-24</strain>
    </source>
</reference>
<evidence type="ECO:0000256" key="1">
    <source>
        <dbReference type="ARBA" id="ARBA00006432"/>
    </source>
</evidence>
<comment type="caution">
    <text evidence="8">The sequence shown here is derived from an EMBL/GenBank/DDBJ whole genome shotgun (WGS) entry which is preliminary data.</text>
</comment>
<keyword evidence="2" id="KW-0436">Ligase</keyword>
<name>A0ABR6U6I4_9ACTN</name>
<dbReference type="PANTHER" id="PTHR43107:SF15">
    <property type="entry name" value="FATTY ACID TRANSPORT PROTEIN 3, ISOFORM A"/>
    <property type="match status" value="1"/>
</dbReference>
<evidence type="ECO:0000313" key="9">
    <source>
        <dbReference type="Proteomes" id="UP000604001"/>
    </source>
</evidence>
<dbReference type="InterPro" id="IPR042099">
    <property type="entry name" value="ANL_N_sf"/>
</dbReference>
<evidence type="ECO:0000259" key="6">
    <source>
        <dbReference type="Pfam" id="PF00501"/>
    </source>
</evidence>
<organism evidence="8 9">
    <name type="scientific">Nocardioides deserti</name>
    <dbReference type="NCBI Taxonomy" id="1588644"/>
    <lineage>
        <taxon>Bacteria</taxon>
        <taxon>Bacillati</taxon>
        <taxon>Actinomycetota</taxon>
        <taxon>Actinomycetes</taxon>
        <taxon>Propionibacteriales</taxon>
        <taxon>Nocardioidaceae</taxon>
        <taxon>Nocardioides</taxon>
    </lineage>
</organism>
<keyword evidence="9" id="KW-1185">Reference proteome</keyword>
<feature type="domain" description="AMP-binding enzyme C-terminal" evidence="7">
    <location>
        <begin position="453"/>
        <end position="526"/>
    </location>
</feature>
<evidence type="ECO:0000256" key="2">
    <source>
        <dbReference type="ARBA" id="ARBA00022598"/>
    </source>
</evidence>
<keyword evidence="3" id="KW-0547">Nucleotide-binding</keyword>
<evidence type="ECO:0000256" key="3">
    <source>
        <dbReference type="ARBA" id="ARBA00022741"/>
    </source>
</evidence>
<dbReference type="InterPro" id="IPR000873">
    <property type="entry name" value="AMP-dep_synth/lig_dom"/>
</dbReference>
<dbReference type="Pfam" id="PF13193">
    <property type="entry name" value="AMP-binding_C"/>
    <property type="match status" value="1"/>
</dbReference>
<accession>A0ABR6U6I4</accession>
<dbReference type="PANTHER" id="PTHR43107">
    <property type="entry name" value="LONG-CHAIN FATTY ACID TRANSPORT PROTEIN"/>
    <property type="match status" value="1"/>
</dbReference>
<dbReference type="InterPro" id="IPR020845">
    <property type="entry name" value="AMP-binding_CS"/>
</dbReference>
<dbReference type="RefSeq" id="WP_186345296.1">
    <property type="nucleotide sequence ID" value="NZ_BMMR01000003.1"/>
</dbReference>
<comment type="similarity">
    <text evidence="1">Belongs to the ATP-dependent AMP-binding enzyme family.</text>
</comment>
<dbReference type="Gene3D" id="3.40.50.12780">
    <property type="entry name" value="N-terminal domain of ligase-like"/>
    <property type="match status" value="1"/>
</dbReference>
<sequence length="551" mass="61673">MSFRYYRDLKPTFSARSQWALPTVLRHHAAERPDSVWLDAPEEEATWTYAEMLASAERVGRNFLTQGASVGDRVVLVAANSSRFVRTWIGTAVAGLVEVPINTAYEHDFLAHQVRTVEARLAVIDDVFAERFVAIKEAAKDITKFWVIDTGQQDKAIEVLREAGWEAAPWDELEADLPAGTSVELPDVQPQDLASVLFTSGTTGPSKGVAMPHAQMYFFADECVSLVRLTADDAWMTVTPLFHGNAQFMAAYPTLVAGARCVLRSRFSASRWIDQIRESRVTVTNFIGVMMDFIWKQDRRDDDADNPLRVVFAAPTAATLVQPMKERYGIDAFVEVFGLTETSAPIISPYGEDRPAGAAGLAADEWFEVALVDPATDEPVAVGEIGELVIRPKVPFICSMGYYNMPDKTVEAWRNLWFHTGDALRRDEDGWFYFVDRFKDALRRRGENISSYEIETSILSHPAVVETAVIAVPASTEAGEDEVMAYVITQSDVTAEELWEHCDGRIPSFAVPRYLRFVDELPKTPSQRVQKAKLRELGVTEDTRDRTPDNR</sequence>
<dbReference type="InterPro" id="IPR025110">
    <property type="entry name" value="AMP-bd_C"/>
</dbReference>
<evidence type="ECO:0000259" key="7">
    <source>
        <dbReference type="Pfam" id="PF13193"/>
    </source>
</evidence>
<dbReference type="Pfam" id="PF00501">
    <property type="entry name" value="AMP-binding"/>
    <property type="match status" value="1"/>
</dbReference>
<dbReference type="SUPFAM" id="SSF56801">
    <property type="entry name" value="Acetyl-CoA synthetase-like"/>
    <property type="match status" value="1"/>
</dbReference>
<feature type="region of interest" description="Disordered" evidence="5">
    <location>
        <begin position="529"/>
        <end position="551"/>
    </location>
</feature>
<dbReference type="EMBL" id="JACMYC010000003">
    <property type="protein sequence ID" value="MBC2960044.1"/>
    <property type="molecule type" value="Genomic_DNA"/>
</dbReference>
<dbReference type="Gene3D" id="3.30.300.30">
    <property type="match status" value="1"/>
</dbReference>
<evidence type="ECO:0000256" key="5">
    <source>
        <dbReference type="SAM" id="MobiDB-lite"/>
    </source>
</evidence>
<protein>
    <submittedName>
        <fullName evidence="8">AMP-binding protein</fullName>
    </submittedName>
</protein>
<evidence type="ECO:0000256" key="4">
    <source>
        <dbReference type="ARBA" id="ARBA00022840"/>
    </source>
</evidence>